<dbReference type="SUPFAM" id="SSF82771">
    <property type="entry name" value="GIY-YIG endonuclease"/>
    <property type="match status" value="1"/>
</dbReference>
<sequence>MRPIGLPYISIINVHFYVDISDNLKKRIKQHFAGMGSVWSKRYPPHEVLEVIVNGSLLVIKVTREYMNRYGKNRVRGEKYYGMKYH</sequence>
<protein>
    <submittedName>
        <fullName evidence="1">GIY-YIG nuclease family protein</fullName>
    </submittedName>
</protein>
<dbReference type="KEGG" id="muh:HYN43_002720"/>
<organism evidence="1 2">
    <name type="scientific">Mucilaginibacter celer</name>
    <dbReference type="NCBI Taxonomy" id="2305508"/>
    <lineage>
        <taxon>Bacteria</taxon>
        <taxon>Pseudomonadati</taxon>
        <taxon>Bacteroidota</taxon>
        <taxon>Sphingobacteriia</taxon>
        <taxon>Sphingobacteriales</taxon>
        <taxon>Sphingobacteriaceae</taxon>
        <taxon>Mucilaginibacter</taxon>
    </lineage>
</organism>
<gene>
    <name evidence="1" type="ORF">HYN43_002720</name>
</gene>
<dbReference type="Gene3D" id="3.40.1440.10">
    <property type="entry name" value="GIY-YIG endonuclease"/>
    <property type="match status" value="1"/>
</dbReference>
<reference evidence="1 2" key="1">
    <citation type="submission" date="2018-10" db="EMBL/GenBank/DDBJ databases">
        <title>Genome sequencing of Mucilaginibacter sp. HYN0043.</title>
        <authorList>
            <person name="Kim M."/>
            <person name="Yi H."/>
        </authorList>
    </citation>
    <scope>NUCLEOTIDE SEQUENCE [LARGE SCALE GENOMIC DNA]</scope>
    <source>
        <strain evidence="1 2">HYN0043</strain>
    </source>
</reference>
<dbReference type="CDD" id="cd00719">
    <property type="entry name" value="GIY-YIG_SF"/>
    <property type="match status" value="1"/>
</dbReference>
<accession>A0A494VTJ9</accession>
<dbReference type="InterPro" id="IPR035901">
    <property type="entry name" value="GIY-YIG_endonuc_sf"/>
</dbReference>
<dbReference type="OrthoDB" id="1495241at2"/>
<proteinExistence type="predicted"/>
<name>A0A494VTJ9_9SPHI</name>
<evidence type="ECO:0000313" key="2">
    <source>
        <dbReference type="Proteomes" id="UP000270046"/>
    </source>
</evidence>
<dbReference type="EMBL" id="CP032869">
    <property type="protein sequence ID" value="AYL94272.1"/>
    <property type="molecule type" value="Genomic_DNA"/>
</dbReference>
<evidence type="ECO:0000313" key="1">
    <source>
        <dbReference type="EMBL" id="AYL94272.1"/>
    </source>
</evidence>
<dbReference type="AlphaFoldDB" id="A0A494VTJ9"/>
<dbReference type="Proteomes" id="UP000270046">
    <property type="component" value="Chromosome"/>
</dbReference>
<keyword evidence="2" id="KW-1185">Reference proteome</keyword>